<protein>
    <recommendedName>
        <fullName evidence="1">Reverse transcriptase domain-containing protein</fullName>
    </recommendedName>
</protein>
<gene>
    <name evidence="2" type="primary">RvY_03056-1</name>
    <name evidence="2" type="synonym">RvY_03056.1</name>
    <name evidence="2" type="ORF">RvY_03056</name>
</gene>
<dbReference type="EMBL" id="BDGG01000001">
    <property type="protein sequence ID" value="GAU90671.1"/>
    <property type="molecule type" value="Genomic_DNA"/>
</dbReference>
<reference evidence="2 3" key="1">
    <citation type="journal article" date="2016" name="Nat. Commun.">
        <title>Extremotolerant tardigrade genome and improved radiotolerance of human cultured cells by tardigrade-unique protein.</title>
        <authorList>
            <person name="Hashimoto T."/>
            <person name="Horikawa D.D."/>
            <person name="Saito Y."/>
            <person name="Kuwahara H."/>
            <person name="Kozuka-Hata H."/>
            <person name="Shin-I T."/>
            <person name="Minakuchi Y."/>
            <person name="Ohishi K."/>
            <person name="Motoyama A."/>
            <person name="Aizu T."/>
            <person name="Enomoto A."/>
            <person name="Kondo K."/>
            <person name="Tanaka S."/>
            <person name="Hara Y."/>
            <person name="Koshikawa S."/>
            <person name="Sagara H."/>
            <person name="Miura T."/>
            <person name="Yokobori S."/>
            <person name="Miyagawa K."/>
            <person name="Suzuki Y."/>
            <person name="Kubo T."/>
            <person name="Oyama M."/>
            <person name="Kohara Y."/>
            <person name="Fujiyama A."/>
            <person name="Arakawa K."/>
            <person name="Katayama T."/>
            <person name="Toyoda A."/>
            <person name="Kunieda T."/>
        </authorList>
    </citation>
    <scope>NUCLEOTIDE SEQUENCE [LARGE SCALE GENOMIC DNA]</scope>
    <source>
        <strain evidence="2 3">YOKOZUNA-1</strain>
    </source>
</reference>
<evidence type="ECO:0000313" key="3">
    <source>
        <dbReference type="Proteomes" id="UP000186922"/>
    </source>
</evidence>
<organism evidence="2 3">
    <name type="scientific">Ramazzottius varieornatus</name>
    <name type="common">Water bear</name>
    <name type="synonym">Tardigrade</name>
    <dbReference type="NCBI Taxonomy" id="947166"/>
    <lineage>
        <taxon>Eukaryota</taxon>
        <taxon>Metazoa</taxon>
        <taxon>Ecdysozoa</taxon>
        <taxon>Tardigrada</taxon>
        <taxon>Eutardigrada</taxon>
        <taxon>Parachela</taxon>
        <taxon>Hypsibioidea</taxon>
        <taxon>Ramazzottiidae</taxon>
        <taxon>Ramazzottius</taxon>
    </lineage>
</organism>
<name>A0A1D1UMK8_RAMVA</name>
<accession>A0A1D1UMK8</accession>
<dbReference type="InterPro" id="IPR052055">
    <property type="entry name" value="Hepadnavirus_pol/RT"/>
</dbReference>
<dbReference type="CDD" id="cd09275">
    <property type="entry name" value="RNase_HI_RT_DIRS1"/>
    <property type="match status" value="1"/>
</dbReference>
<comment type="caution">
    <text evidence="2">The sequence shown here is derived from an EMBL/GenBank/DDBJ whole genome shotgun (WGS) entry which is preliminary data.</text>
</comment>
<evidence type="ECO:0000313" key="2">
    <source>
        <dbReference type="EMBL" id="GAU90671.1"/>
    </source>
</evidence>
<dbReference type="InterPro" id="IPR043502">
    <property type="entry name" value="DNA/RNA_pol_sf"/>
</dbReference>
<dbReference type="STRING" id="947166.A0A1D1UMK8"/>
<sequence>MTGIQTPLCYVDDFLLLGPAHSDTCHMPINKLSDLCTELGVPLATDKTEGPSTQLTFLGVQLDSVSQTISLPPSTYNEIRALLDAWSSKKKCTKRELQSIIGSLVFAANCVPTGRLFTRRMINLLADHNSSSVTLSPDFHLDIKWWREFHPRWNGHASFLSPSWTDSTTIRLYADALGAVCGGFFDDHWFSLACLDWLSRNSFSIEFLEIVPIYISCLVWKDFFINRHISFSCDNLGACHAWSNLGSSSRAVLQLLRLIASVSAQSNVLIRITHVAGIDNSIADALSRLNIRGKHLRSLSPEEHTILYRDISINADSSVTLHLRHSRAGFQPVGW</sequence>
<proteinExistence type="predicted"/>
<dbReference type="PANTHER" id="PTHR33050">
    <property type="entry name" value="REVERSE TRANSCRIPTASE DOMAIN-CONTAINING PROTEIN"/>
    <property type="match status" value="1"/>
</dbReference>
<dbReference type="InterPro" id="IPR000477">
    <property type="entry name" value="RT_dom"/>
</dbReference>
<feature type="domain" description="Reverse transcriptase" evidence="1">
    <location>
        <begin position="1"/>
        <end position="62"/>
    </location>
</feature>
<dbReference type="Proteomes" id="UP000186922">
    <property type="component" value="Unassembled WGS sequence"/>
</dbReference>
<evidence type="ECO:0000259" key="1">
    <source>
        <dbReference type="PROSITE" id="PS50878"/>
    </source>
</evidence>
<dbReference type="SUPFAM" id="SSF56672">
    <property type="entry name" value="DNA/RNA polymerases"/>
    <property type="match status" value="1"/>
</dbReference>
<keyword evidence="3" id="KW-1185">Reference proteome</keyword>
<dbReference type="OrthoDB" id="10058284at2759"/>
<dbReference type="AlphaFoldDB" id="A0A1D1UMK8"/>
<dbReference type="PROSITE" id="PS50878">
    <property type="entry name" value="RT_POL"/>
    <property type="match status" value="1"/>
</dbReference>
<dbReference type="PANTHER" id="PTHR33050:SF7">
    <property type="entry name" value="RIBONUCLEASE H"/>
    <property type="match status" value="1"/>
</dbReference>